<dbReference type="Gene3D" id="1.20.1250.20">
    <property type="entry name" value="MFS general substrate transporter like domains"/>
    <property type="match status" value="2"/>
</dbReference>
<dbReference type="InterPro" id="IPR036259">
    <property type="entry name" value="MFS_trans_sf"/>
</dbReference>
<dbReference type="CDD" id="cd17321">
    <property type="entry name" value="MFS_MMR_MDR_like"/>
    <property type="match status" value="1"/>
</dbReference>
<dbReference type="OrthoDB" id="9807274at2"/>
<dbReference type="PROSITE" id="PS50850">
    <property type="entry name" value="MFS"/>
    <property type="match status" value="1"/>
</dbReference>
<keyword evidence="4 7" id="KW-0812">Transmembrane</keyword>
<dbReference type="Pfam" id="PF07690">
    <property type="entry name" value="MFS_1"/>
    <property type="match status" value="1"/>
</dbReference>
<feature type="transmembrane region" description="Helical" evidence="7">
    <location>
        <begin position="44"/>
        <end position="63"/>
    </location>
</feature>
<name>A0A4V2Q3J6_9GAMM</name>
<keyword evidence="2" id="KW-0813">Transport</keyword>
<dbReference type="EMBL" id="SJOI01000001">
    <property type="protein sequence ID" value="TCL06998.1"/>
    <property type="molecule type" value="Genomic_DNA"/>
</dbReference>
<proteinExistence type="predicted"/>
<comment type="subcellular location">
    <subcellularLocation>
        <location evidence="1">Cell membrane</location>
        <topology evidence="1">Multi-pass membrane protein</topology>
    </subcellularLocation>
</comment>
<feature type="transmembrane region" description="Helical" evidence="7">
    <location>
        <begin position="391"/>
        <end position="408"/>
    </location>
</feature>
<dbReference type="PRINTS" id="PR01036">
    <property type="entry name" value="TCRTETB"/>
</dbReference>
<feature type="transmembrane region" description="Helical" evidence="7">
    <location>
        <begin position="75"/>
        <end position="97"/>
    </location>
</feature>
<evidence type="ECO:0000256" key="7">
    <source>
        <dbReference type="SAM" id="Phobius"/>
    </source>
</evidence>
<dbReference type="InterPro" id="IPR020846">
    <property type="entry name" value="MFS_dom"/>
</dbReference>
<evidence type="ECO:0000313" key="10">
    <source>
        <dbReference type="Proteomes" id="UP000294555"/>
    </source>
</evidence>
<evidence type="ECO:0000256" key="2">
    <source>
        <dbReference type="ARBA" id="ARBA00022448"/>
    </source>
</evidence>
<feature type="transmembrane region" description="Helical" evidence="7">
    <location>
        <begin position="165"/>
        <end position="185"/>
    </location>
</feature>
<feature type="transmembrane region" description="Helical" evidence="7">
    <location>
        <begin position="137"/>
        <end position="159"/>
    </location>
</feature>
<evidence type="ECO:0000313" key="9">
    <source>
        <dbReference type="EMBL" id="TCL06998.1"/>
    </source>
</evidence>
<feature type="transmembrane region" description="Helical" evidence="7">
    <location>
        <begin position="103"/>
        <end position="125"/>
    </location>
</feature>
<dbReference type="SUPFAM" id="SSF103473">
    <property type="entry name" value="MFS general substrate transporter"/>
    <property type="match status" value="1"/>
</dbReference>
<dbReference type="PANTHER" id="PTHR42718">
    <property type="entry name" value="MAJOR FACILITATOR SUPERFAMILY MULTIDRUG TRANSPORTER MFSC"/>
    <property type="match status" value="1"/>
</dbReference>
<reference evidence="9 10" key="1">
    <citation type="submission" date="2019-02" db="EMBL/GenBank/DDBJ databases">
        <title>Investigation of anaerobic lignin degradation for improved lignocellulosic biofuels.</title>
        <authorList>
            <person name="Deangelis K."/>
        </authorList>
    </citation>
    <scope>NUCLEOTIDE SEQUENCE [LARGE SCALE GENOMIC DNA]</scope>
    <source>
        <strain evidence="9 10">159R</strain>
    </source>
</reference>
<feature type="transmembrane region" description="Helical" evidence="7">
    <location>
        <begin position="217"/>
        <end position="234"/>
    </location>
</feature>
<protein>
    <submittedName>
        <fullName evidence="9">Sugar phosphate permease</fullName>
    </submittedName>
</protein>
<dbReference type="GO" id="GO:0005886">
    <property type="term" value="C:plasma membrane"/>
    <property type="evidence" value="ECO:0007669"/>
    <property type="project" value="UniProtKB-SubCell"/>
</dbReference>
<evidence type="ECO:0000259" key="8">
    <source>
        <dbReference type="PROSITE" id="PS50850"/>
    </source>
</evidence>
<feature type="transmembrane region" description="Helical" evidence="7">
    <location>
        <begin position="192"/>
        <end position="211"/>
    </location>
</feature>
<gene>
    <name evidence="9" type="ORF">EZJ58_5300</name>
</gene>
<dbReference type="PANTHER" id="PTHR42718:SF46">
    <property type="entry name" value="BLR6921 PROTEIN"/>
    <property type="match status" value="1"/>
</dbReference>
<organism evidence="9 10">
    <name type="scientific">Sodalis ligni</name>
    <dbReference type="NCBI Taxonomy" id="2697027"/>
    <lineage>
        <taxon>Bacteria</taxon>
        <taxon>Pseudomonadati</taxon>
        <taxon>Pseudomonadota</taxon>
        <taxon>Gammaproteobacteria</taxon>
        <taxon>Enterobacterales</taxon>
        <taxon>Bruguierivoracaceae</taxon>
        <taxon>Sodalis</taxon>
    </lineage>
</organism>
<accession>A0A4V2Q3J6</accession>
<sequence>MTARQRLVVVLLLGANFMLSADFSILNIALPEIGQAVGLKVSEFPWVATSFSLPAAGLSLLFGRLGDLYGLRRMFLLGLALLAASSLSGGIATGPALLLAARALQGVATAMTGPAALALLITTFAEERQRARVLGMNGALLSGGFTFGALAGGMLVGVLSWRWAFLINVPIAVLILAVTPFVVPVKPSRDAVRLDIPGALSVTLGLLAIVYGCTERSFMALAAGAALLALFFWIERRASAPLVSMAMLAWPSVRWGNAAVLIIFSMEAGLIYLVTLYLQEVLHLGPLATGLVFGIPGLASIVAGILAGRIIARRGARRVLLAALLVQGGFTAPLILLGSDPNAMWLLIPALFVGFFGHITAVVAATVAATSEVPQANKGLASGLMTTSQRVASTIGIPALAAVMAVRADLLGGIHMALAADVLFTVITAIPVAVGLKPRGPAATG</sequence>
<dbReference type="InterPro" id="IPR011701">
    <property type="entry name" value="MFS"/>
</dbReference>
<keyword evidence="10" id="KW-1185">Reference proteome</keyword>
<evidence type="ECO:0000256" key="1">
    <source>
        <dbReference type="ARBA" id="ARBA00004651"/>
    </source>
</evidence>
<evidence type="ECO:0000256" key="6">
    <source>
        <dbReference type="ARBA" id="ARBA00023136"/>
    </source>
</evidence>
<dbReference type="Proteomes" id="UP000294555">
    <property type="component" value="Unassembled WGS sequence"/>
</dbReference>
<feature type="transmembrane region" description="Helical" evidence="7">
    <location>
        <begin position="284"/>
        <end position="307"/>
    </location>
</feature>
<evidence type="ECO:0000256" key="3">
    <source>
        <dbReference type="ARBA" id="ARBA00022475"/>
    </source>
</evidence>
<keyword evidence="5 7" id="KW-1133">Transmembrane helix</keyword>
<feature type="transmembrane region" description="Helical" evidence="7">
    <location>
        <begin position="414"/>
        <end position="436"/>
    </location>
</feature>
<feature type="transmembrane region" description="Helical" evidence="7">
    <location>
        <begin position="343"/>
        <end position="370"/>
    </location>
</feature>
<keyword evidence="3" id="KW-1003">Cell membrane</keyword>
<evidence type="ECO:0000256" key="4">
    <source>
        <dbReference type="ARBA" id="ARBA00022692"/>
    </source>
</evidence>
<dbReference type="AlphaFoldDB" id="A0A4V2Q3J6"/>
<feature type="transmembrane region" description="Helical" evidence="7">
    <location>
        <begin position="319"/>
        <end position="337"/>
    </location>
</feature>
<dbReference type="GO" id="GO:0022857">
    <property type="term" value="F:transmembrane transporter activity"/>
    <property type="evidence" value="ECO:0007669"/>
    <property type="project" value="InterPro"/>
</dbReference>
<feature type="transmembrane region" description="Helical" evidence="7">
    <location>
        <begin position="255"/>
        <end position="278"/>
    </location>
</feature>
<keyword evidence="6 7" id="KW-0472">Membrane</keyword>
<dbReference type="RefSeq" id="WP_132926849.1">
    <property type="nucleotide sequence ID" value="NZ_SJOI01000001.1"/>
</dbReference>
<evidence type="ECO:0000256" key="5">
    <source>
        <dbReference type="ARBA" id="ARBA00022989"/>
    </source>
</evidence>
<feature type="domain" description="Major facilitator superfamily (MFS) profile" evidence="8">
    <location>
        <begin position="8"/>
        <end position="437"/>
    </location>
</feature>
<comment type="caution">
    <text evidence="9">The sequence shown here is derived from an EMBL/GenBank/DDBJ whole genome shotgun (WGS) entry which is preliminary data.</text>
</comment>